<evidence type="ECO:0000313" key="13">
    <source>
        <dbReference type="Proteomes" id="UP000223968"/>
    </source>
</evidence>
<evidence type="ECO:0000313" key="12">
    <source>
        <dbReference type="EMBL" id="PGG97078.1"/>
    </source>
</evidence>
<dbReference type="GO" id="GO:0006351">
    <property type="term" value="P:DNA-templated transcription"/>
    <property type="evidence" value="ECO:0007669"/>
    <property type="project" value="InterPro"/>
</dbReference>
<feature type="region of interest" description="Disordered" evidence="10">
    <location>
        <begin position="632"/>
        <end position="664"/>
    </location>
</feature>
<dbReference type="SMART" id="SM00906">
    <property type="entry name" value="Fungal_trans"/>
    <property type="match status" value="1"/>
</dbReference>
<evidence type="ECO:0000256" key="8">
    <source>
        <dbReference type="ARBA" id="ARBA00031692"/>
    </source>
</evidence>
<dbReference type="InterPro" id="IPR007219">
    <property type="entry name" value="XnlR_reg_dom"/>
</dbReference>
<evidence type="ECO:0000256" key="4">
    <source>
        <dbReference type="ARBA" id="ARBA00023015"/>
    </source>
</evidence>
<dbReference type="Proteomes" id="UP000223968">
    <property type="component" value="Unassembled WGS sequence"/>
</dbReference>
<keyword evidence="3" id="KW-0479">Metal-binding</keyword>
<keyword evidence="5" id="KW-0238">DNA-binding</keyword>
<protein>
    <recommendedName>
        <fullName evidence="2">C6 finger domain transcription factor nscR</fullName>
    </recommendedName>
    <alternativeName>
        <fullName evidence="8">Neosartiricin B biosynthesis protein R</fullName>
    </alternativeName>
</protein>
<proteinExistence type="predicted"/>
<dbReference type="GO" id="GO:0000981">
    <property type="term" value="F:DNA-binding transcription factor activity, RNA polymerase II-specific"/>
    <property type="evidence" value="ECO:0007669"/>
    <property type="project" value="InterPro"/>
</dbReference>
<dbReference type="AlphaFoldDB" id="A0A2B7WKK6"/>
<dbReference type="GO" id="GO:0005634">
    <property type="term" value="C:nucleus"/>
    <property type="evidence" value="ECO:0007669"/>
    <property type="project" value="UniProtKB-SubCell"/>
</dbReference>
<dbReference type="CDD" id="cd12148">
    <property type="entry name" value="fungal_TF_MHR"/>
    <property type="match status" value="1"/>
</dbReference>
<dbReference type="PROSITE" id="PS50048">
    <property type="entry name" value="ZN2_CY6_FUNGAL_2"/>
    <property type="match status" value="1"/>
</dbReference>
<feature type="compositionally biased region" description="Low complexity" evidence="10">
    <location>
        <begin position="119"/>
        <end position="136"/>
    </location>
</feature>
<dbReference type="GO" id="GO:0003677">
    <property type="term" value="F:DNA binding"/>
    <property type="evidence" value="ECO:0007669"/>
    <property type="project" value="UniProtKB-KW"/>
</dbReference>
<dbReference type="Gene3D" id="4.10.240.10">
    <property type="entry name" value="Zn(2)-C6 fungal-type DNA-binding domain"/>
    <property type="match status" value="1"/>
</dbReference>
<evidence type="ECO:0000256" key="2">
    <source>
        <dbReference type="ARBA" id="ARBA00018346"/>
    </source>
</evidence>
<feature type="region of interest" description="Disordered" evidence="10">
    <location>
        <begin position="79"/>
        <end position="137"/>
    </location>
</feature>
<keyword evidence="6" id="KW-0804">Transcription</keyword>
<dbReference type="InterPro" id="IPR001138">
    <property type="entry name" value="Zn2Cys6_DnaBD"/>
</dbReference>
<keyword evidence="4" id="KW-0805">Transcription regulation</keyword>
<dbReference type="OrthoDB" id="6486656at2759"/>
<dbReference type="InterPro" id="IPR036864">
    <property type="entry name" value="Zn2-C6_fun-type_DNA-bd_sf"/>
</dbReference>
<accession>A0A2B7WKK6</accession>
<dbReference type="STRING" id="1447875.A0A2B7WKK6"/>
<feature type="compositionally biased region" description="Polar residues" evidence="10">
    <location>
        <begin position="90"/>
        <end position="116"/>
    </location>
</feature>
<dbReference type="PROSITE" id="PS00463">
    <property type="entry name" value="ZN2_CY6_FUNGAL_1"/>
    <property type="match status" value="1"/>
</dbReference>
<gene>
    <name evidence="12" type="ORF">AJ79_09352</name>
</gene>
<reference evidence="12 13" key="1">
    <citation type="submission" date="2017-10" db="EMBL/GenBank/DDBJ databases">
        <title>Comparative genomics in systemic dimorphic fungi from Ajellomycetaceae.</title>
        <authorList>
            <person name="Munoz J.F."/>
            <person name="Mcewen J.G."/>
            <person name="Clay O.K."/>
            <person name="Cuomo C.A."/>
        </authorList>
    </citation>
    <scope>NUCLEOTIDE SEQUENCE [LARGE SCALE GENOMIC DNA]</scope>
    <source>
        <strain evidence="12 13">UAMH5409</strain>
    </source>
</reference>
<comment type="function">
    <text evidence="9">Transcription factor that specifically regulates the neosartoricin B biosynthesis gene cluster.</text>
</comment>
<evidence type="ECO:0000256" key="3">
    <source>
        <dbReference type="ARBA" id="ARBA00022723"/>
    </source>
</evidence>
<dbReference type="PANTHER" id="PTHR31001:SF87">
    <property type="entry name" value="COL-21"/>
    <property type="match status" value="1"/>
</dbReference>
<dbReference type="PANTHER" id="PTHR31001">
    <property type="entry name" value="UNCHARACTERIZED TRANSCRIPTIONAL REGULATORY PROTEIN"/>
    <property type="match status" value="1"/>
</dbReference>
<feature type="compositionally biased region" description="Polar residues" evidence="10">
    <location>
        <begin position="16"/>
        <end position="27"/>
    </location>
</feature>
<dbReference type="CDD" id="cd00067">
    <property type="entry name" value="GAL4"/>
    <property type="match status" value="1"/>
</dbReference>
<sequence length="729" mass="82188">MADSAQGCAVLPTPSPRSLQSLPQHTPSEPRKRGRQATACFQCHVRKQKCSEERPCLHCLRRGVPDLCVRREGVQVHDFKPKRRRKTKESPVTTSKLPPLLQASSNDASVPVQTRQQPEESPYSVESDVEESVTSPRVGQLWETRGAPSFFGNSYFGPQVAATMIDAPAPDIPTGANPSRRSSIARPFRDESGPFSQLWDLLGLLPRRKSTIDRLVDLFLTDINWKIDAVHPQTFRQSYVKFWKRKSGFDDVTTVDLRWLALLFIILAIAVMLDCPQRCSPELQRECEESSLRFYWAARRAVVIAPSFYGESTDLVRAGVLITRYLIHSRRLSESWLTVGFASRIAMAQGIHVDGVRWGLPRKSTETRRRLWCHLYSLDRMIALALGRPYSISDAQCLTEEPENVWVDDMTDQDALQAVSQSLDDPTPAVLSFYSYRLSKIIGSIQEQCFGNYSASYDKVVALDCELVAWRDSLPPYFWLQGPDLSLDATHSFLQWHRLYLHTNYHFARITLHRPYLLRSSITNRFERSREACLSSACADLKTRLEHRVVDSNENFVWSLGAHQLFNSGIVLGIMAVRDPYSSRTAAILEDLEAYCEKQNSDIWVNEFGLAETRVIELCIAKVKQKRKDLAASQQQSSVPASTSLESGQVEGASSQQLPNGNVNGQSAEYQPALLVAPDEQYGIPQADGDSVHFDSVWPAVWQDQSFSFPGAADLETWQEMINTIGTHT</sequence>
<evidence type="ECO:0000256" key="1">
    <source>
        <dbReference type="ARBA" id="ARBA00004123"/>
    </source>
</evidence>
<feature type="region of interest" description="Disordered" evidence="10">
    <location>
        <begin position="1"/>
        <end position="35"/>
    </location>
</feature>
<dbReference type="Pfam" id="PF04082">
    <property type="entry name" value="Fungal_trans"/>
    <property type="match status" value="1"/>
</dbReference>
<comment type="caution">
    <text evidence="12">The sequence shown here is derived from an EMBL/GenBank/DDBJ whole genome shotgun (WGS) entry which is preliminary data.</text>
</comment>
<evidence type="ECO:0000256" key="7">
    <source>
        <dbReference type="ARBA" id="ARBA00023242"/>
    </source>
</evidence>
<dbReference type="InterPro" id="IPR050613">
    <property type="entry name" value="Sec_Metabolite_Reg"/>
</dbReference>
<evidence type="ECO:0000256" key="10">
    <source>
        <dbReference type="SAM" id="MobiDB-lite"/>
    </source>
</evidence>
<dbReference type="GO" id="GO:0008270">
    <property type="term" value="F:zinc ion binding"/>
    <property type="evidence" value="ECO:0007669"/>
    <property type="project" value="InterPro"/>
</dbReference>
<feature type="domain" description="Zn(2)-C6 fungal-type" evidence="11">
    <location>
        <begin position="39"/>
        <end position="70"/>
    </location>
</feature>
<dbReference type="SUPFAM" id="SSF57701">
    <property type="entry name" value="Zn2/Cys6 DNA-binding domain"/>
    <property type="match status" value="1"/>
</dbReference>
<evidence type="ECO:0000259" key="11">
    <source>
        <dbReference type="PROSITE" id="PS50048"/>
    </source>
</evidence>
<feature type="compositionally biased region" description="Low complexity" evidence="10">
    <location>
        <begin position="632"/>
        <end position="644"/>
    </location>
</feature>
<keyword evidence="13" id="KW-1185">Reference proteome</keyword>
<evidence type="ECO:0000256" key="5">
    <source>
        <dbReference type="ARBA" id="ARBA00023125"/>
    </source>
</evidence>
<dbReference type="SMART" id="SM00066">
    <property type="entry name" value="GAL4"/>
    <property type="match status" value="1"/>
</dbReference>
<feature type="compositionally biased region" description="Polar residues" evidence="10">
    <location>
        <begin position="652"/>
        <end position="664"/>
    </location>
</feature>
<dbReference type="Pfam" id="PF00172">
    <property type="entry name" value="Zn_clus"/>
    <property type="match status" value="1"/>
</dbReference>
<evidence type="ECO:0000256" key="9">
    <source>
        <dbReference type="ARBA" id="ARBA00045154"/>
    </source>
</evidence>
<keyword evidence="7" id="KW-0539">Nucleus</keyword>
<organism evidence="12 13">
    <name type="scientific">Helicocarpus griseus UAMH5409</name>
    <dbReference type="NCBI Taxonomy" id="1447875"/>
    <lineage>
        <taxon>Eukaryota</taxon>
        <taxon>Fungi</taxon>
        <taxon>Dikarya</taxon>
        <taxon>Ascomycota</taxon>
        <taxon>Pezizomycotina</taxon>
        <taxon>Eurotiomycetes</taxon>
        <taxon>Eurotiomycetidae</taxon>
        <taxon>Onygenales</taxon>
        <taxon>Ajellomycetaceae</taxon>
        <taxon>Helicocarpus</taxon>
    </lineage>
</organism>
<evidence type="ECO:0000256" key="6">
    <source>
        <dbReference type="ARBA" id="ARBA00023163"/>
    </source>
</evidence>
<dbReference type="EMBL" id="PDNB01000258">
    <property type="protein sequence ID" value="PGG97078.1"/>
    <property type="molecule type" value="Genomic_DNA"/>
</dbReference>
<comment type="subcellular location">
    <subcellularLocation>
        <location evidence="1">Nucleus</location>
    </subcellularLocation>
</comment>
<name>A0A2B7WKK6_9EURO</name>